<sequence>MFKLKGKRWIAGVIALVVVMALGAGAAVAANSSSSSTSKWGKGEIGQFFISRLAANLGVDTSKLEQALKQSGLETVDEAVKQGVIPQNKADKIKQAIENGKWDKLGFFWGPKIDKGDDDGGPADLAAVLGIKPVDLINELKSGKTLADIAKEKNLTLDQVKEKLIAQKKQVLDQKVAQGKMTQDTENKILSRLQQMDLTRFGKFRGHTETKTPAPSVQQ</sequence>
<proteinExistence type="predicted"/>
<feature type="signal peptide" evidence="1">
    <location>
        <begin position="1"/>
        <end position="26"/>
    </location>
</feature>
<dbReference type="Proteomes" id="UP000182811">
    <property type="component" value="Unassembled WGS sequence"/>
</dbReference>
<gene>
    <name evidence="2" type="ORF">MOTE_09920</name>
</gene>
<reference evidence="2 3" key="1">
    <citation type="submission" date="2016-08" db="EMBL/GenBank/DDBJ databases">
        <title>Genome-based comparison of Moorella thermoacetic strains.</title>
        <authorList>
            <person name="Poehlein A."/>
            <person name="Bengelsdorf F.R."/>
            <person name="Esser C."/>
            <person name="Duerre P."/>
            <person name="Daniel R."/>
        </authorList>
    </citation>
    <scope>NUCLEOTIDE SEQUENCE [LARGE SCALE GENOMIC DNA]</scope>
    <source>
        <strain evidence="2 3">DSM 21394</strain>
    </source>
</reference>
<comment type="caution">
    <text evidence="2">The sequence shown here is derived from an EMBL/GenBank/DDBJ whole genome shotgun (WGS) entry which is preliminary data.</text>
</comment>
<evidence type="ECO:0000256" key="1">
    <source>
        <dbReference type="SAM" id="SignalP"/>
    </source>
</evidence>
<dbReference type="AlphaFoldDB" id="A0A1J5NN86"/>
<evidence type="ECO:0000313" key="2">
    <source>
        <dbReference type="EMBL" id="OIQ59736.1"/>
    </source>
</evidence>
<accession>A0A1J5NN86</accession>
<name>A0A1J5NN86_NEOTH</name>
<protein>
    <recommendedName>
        <fullName evidence="4">DUF2680 domain-containing protein</fullName>
    </recommendedName>
</protein>
<dbReference type="OrthoDB" id="2943790at2"/>
<evidence type="ECO:0000313" key="3">
    <source>
        <dbReference type="Proteomes" id="UP000182811"/>
    </source>
</evidence>
<organism evidence="2 3">
    <name type="scientific">Neomoorella thermoacetica</name>
    <name type="common">Clostridium thermoaceticum</name>
    <dbReference type="NCBI Taxonomy" id="1525"/>
    <lineage>
        <taxon>Bacteria</taxon>
        <taxon>Bacillati</taxon>
        <taxon>Bacillota</taxon>
        <taxon>Clostridia</taxon>
        <taxon>Neomoorellales</taxon>
        <taxon>Neomoorellaceae</taxon>
        <taxon>Neomoorella</taxon>
    </lineage>
</organism>
<keyword evidence="1" id="KW-0732">Signal</keyword>
<feature type="chain" id="PRO_5038708068" description="DUF2680 domain-containing protein" evidence="1">
    <location>
        <begin position="27"/>
        <end position="219"/>
    </location>
</feature>
<evidence type="ECO:0008006" key="4">
    <source>
        <dbReference type="Google" id="ProtNLM"/>
    </source>
</evidence>
<dbReference type="EMBL" id="MDDC01000007">
    <property type="protein sequence ID" value="OIQ59736.1"/>
    <property type="molecule type" value="Genomic_DNA"/>
</dbReference>